<feature type="compositionally biased region" description="Polar residues" evidence="1">
    <location>
        <begin position="20"/>
        <end position="32"/>
    </location>
</feature>
<proteinExistence type="predicted"/>
<protein>
    <submittedName>
        <fullName evidence="2">Uncharacterized protein</fullName>
    </submittedName>
</protein>
<dbReference type="KEGG" id="msar:MSAR_45970"/>
<organism evidence="2 3">
    <name type="scientific">Mycolicibacterium sarraceniae</name>
    <dbReference type="NCBI Taxonomy" id="1534348"/>
    <lineage>
        <taxon>Bacteria</taxon>
        <taxon>Bacillati</taxon>
        <taxon>Actinomycetota</taxon>
        <taxon>Actinomycetes</taxon>
        <taxon>Mycobacteriales</taxon>
        <taxon>Mycobacteriaceae</taxon>
        <taxon>Mycolicibacterium</taxon>
    </lineage>
</organism>
<feature type="compositionally biased region" description="Polar residues" evidence="1">
    <location>
        <begin position="1"/>
        <end position="11"/>
    </location>
</feature>
<dbReference type="Proteomes" id="UP000466445">
    <property type="component" value="Chromosome"/>
</dbReference>
<name>A0A7I7SYS2_9MYCO</name>
<evidence type="ECO:0000313" key="3">
    <source>
        <dbReference type="Proteomes" id="UP000466445"/>
    </source>
</evidence>
<evidence type="ECO:0000256" key="1">
    <source>
        <dbReference type="SAM" id="MobiDB-lite"/>
    </source>
</evidence>
<dbReference type="AlphaFoldDB" id="A0A7I7SYS2"/>
<dbReference type="EMBL" id="AP022595">
    <property type="protein sequence ID" value="BBY61461.1"/>
    <property type="molecule type" value="Genomic_DNA"/>
</dbReference>
<evidence type="ECO:0000313" key="2">
    <source>
        <dbReference type="EMBL" id="BBY61461.1"/>
    </source>
</evidence>
<feature type="region of interest" description="Disordered" evidence="1">
    <location>
        <begin position="1"/>
        <end position="34"/>
    </location>
</feature>
<gene>
    <name evidence="2" type="ORF">MSAR_45970</name>
</gene>
<accession>A0A7I7SYS2</accession>
<reference evidence="2 3" key="1">
    <citation type="journal article" date="2019" name="Emerg. Microbes Infect.">
        <title>Comprehensive subspecies identification of 175 nontuberculous mycobacteria species based on 7547 genomic profiles.</title>
        <authorList>
            <person name="Matsumoto Y."/>
            <person name="Kinjo T."/>
            <person name="Motooka D."/>
            <person name="Nabeya D."/>
            <person name="Jung N."/>
            <person name="Uechi K."/>
            <person name="Horii T."/>
            <person name="Iida T."/>
            <person name="Fujita J."/>
            <person name="Nakamura S."/>
        </authorList>
    </citation>
    <scope>NUCLEOTIDE SEQUENCE [LARGE SCALE GENOMIC DNA]</scope>
    <source>
        <strain evidence="2 3">JCM 30395</strain>
    </source>
</reference>
<sequence>MAAISPASTGASEAMAMPSDSGNATRNTTSEAGRSWRKNVDALCGFSEPVVGWVKGCKARLLSA</sequence>
<keyword evidence="3" id="KW-1185">Reference proteome</keyword>